<feature type="domain" description="AMP-dependent synthetase/ligase" evidence="7">
    <location>
        <begin position="27"/>
        <end position="451"/>
    </location>
</feature>
<evidence type="ECO:0000259" key="7">
    <source>
        <dbReference type="Pfam" id="PF00501"/>
    </source>
</evidence>
<protein>
    <recommendedName>
        <fullName evidence="6">Acyl-CoA synthetase</fullName>
    </recommendedName>
</protein>
<dbReference type="PROSITE" id="PS00455">
    <property type="entry name" value="AMP_BINDING"/>
    <property type="match status" value="1"/>
</dbReference>
<comment type="caution">
    <text evidence="8">The sequence shown here is derived from an EMBL/GenBank/DDBJ whole genome shotgun (WGS) entry which is preliminary data.</text>
</comment>
<dbReference type="EMBL" id="JACCFO010000001">
    <property type="protein sequence ID" value="NYI94637.1"/>
    <property type="molecule type" value="Genomic_DNA"/>
</dbReference>
<dbReference type="PANTHER" id="PTHR43272:SF32">
    <property type="entry name" value="AMP-DEPENDENT SYNTHETASE_LIGASE DOMAIN-CONTAINING PROTEIN"/>
    <property type="match status" value="1"/>
</dbReference>
<dbReference type="RefSeq" id="WP_179766296.1">
    <property type="nucleotide sequence ID" value="NZ_JACCFO010000001.1"/>
</dbReference>
<dbReference type="InterPro" id="IPR000873">
    <property type="entry name" value="AMP-dep_synth/lig_dom"/>
</dbReference>
<accession>A0A853BJ62</accession>
<keyword evidence="3" id="KW-0276">Fatty acid metabolism</keyword>
<organism evidence="8 9">
    <name type="scientific">Streptomonospora nanhaiensis</name>
    <dbReference type="NCBI Taxonomy" id="1323731"/>
    <lineage>
        <taxon>Bacteria</taxon>
        <taxon>Bacillati</taxon>
        <taxon>Actinomycetota</taxon>
        <taxon>Actinomycetes</taxon>
        <taxon>Streptosporangiales</taxon>
        <taxon>Nocardiopsidaceae</taxon>
        <taxon>Streptomonospora</taxon>
    </lineage>
</organism>
<keyword evidence="2 8" id="KW-0436">Ligase</keyword>
<dbReference type="CDD" id="cd05907">
    <property type="entry name" value="VL_LC_FACS_like"/>
    <property type="match status" value="1"/>
</dbReference>
<comment type="catalytic activity">
    <reaction evidence="5">
        <text>a long-chain fatty acid + ATP + CoA = a long-chain fatty acyl-CoA + AMP + diphosphate</text>
        <dbReference type="Rhea" id="RHEA:15421"/>
        <dbReference type="ChEBI" id="CHEBI:30616"/>
        <dbReference type="ChEBI" id="CHEBI:33019"/>
        <dbReference type="ChEBI" id="CHEBI:57287"/>
        <dbReference type="ChEBI" id="CHEBI:57560"/>
        <dbReference type="ChEBI" id="CHEBI:83139"/>
        <dbReference type="ChEBI" id="CHEBI:456215"/>
        <dbReference type="EC" id="6.2.1.3"/>
    </reaction>
    <physiologicalReaction direction="left-to-right" evidence="5">
        <dbReference type="Rhea" id="RHEA:15422"/>
    </physiologicalReaction>
</comment>
<dbReference type="SUPFAM" id="SSF56801">
    <property type="entry name" value="Acetyl-CoA synthetase-like"/>
    <property type="match status" value="1"/>
</dbReference>
<sequence>MDPSETLRVRRDVEDEISGLTLVDWLRDTAERHGDMPALSWRPSGTADGEWATLTWAEYRLAVLEAAAAFVVHGLAPGEVVALMLGNRPEHLVADLGAVHAGGVPFTVYPTLAPEQVEFVAGDCGAAVAVLEGAAELERWAAALERLPGLRTVVLLDAGAVPSSGGGAGPRFVSWAEFVRAGRGAHAADPGPVRGRAAAVRPQDSATLLYTSGTTGAPKGVPESHRQVLYQVTITLRANDLPFGGCSVSYLPMAHIAERVLSAYLPIRIAGHLHFCPDPRQLGAYLPLVRPHGLFGVPRVWEKLQAGLTAALAAAPAERRAAVEEAAEVARAYLEAGQYGRTRGRELERRFAEVDEGVLRPVRALVGLDRCTAFTTAAAPMPEETLRFFSGLGVLLRDIYGMTENCGAVTVNRPTAYRFGSVGRPSDGMEIALAPDGEILVRGPVNTAGYLNRPDETAALIDAEGWLHTGDIGRLDDDGFLYVVDRKKELIITAGGENIPPAVIENRLKEHPLIGQALAYADRRPYPVALLTLDPDVAPAWAAAHGIDAAGLAELAEHPKVLAEVETAVVAANARLARVQQVKRWRLLAEEWTVEGEELTPSMKMKRRVIQRKYAEAISALYEQG</sequence>
<name>A0A853BJ62_9ACTN</name>
<dbReference type="Gene3D" id="3.40.50.12780">
    <property type="entry name" value="N-terminal domain of ligase-like"/>
    <property type="match status" value="1"/>
</dbReference>
<dbReference type="PANTHER" id="PTHR43272">
    <property type="entry name" value="LONG-CHAIN-FATTY-ACID--COA LIGASE"/>
    <property type="match status" value="1"/>
</dbReference>
<dbReference type="Pfam" id="PF00501">
    <property type="entry name" value="AMP-binding"/>
    <property type="match status" value="1"/>
</dbReference>
<evidence type="ECO:0000313" key="8">
    <source>
        <dbReference type="EMBL" id="NYI94637.1"/>
    </source>
</evidence>
<evidence type="ECO:0000256" key="2">
    <source>
        <dbReference type="ARBA" id="ARBA00022598"/>
    </source>
</evidence>
<evidence type="ECO:0000256" key="1">
    <source>
        <dbReference type="ARBA" id="ARBA00006432"/>
    </source>
</evidence>
<evidence type="ECO:0000256" key="4">
    <source>
        <dbReference type="ARBA" id="ARBA00023098"/>
    </source>
</evidence>
<evidence type="ECO:0000313" key="9">
    <source>
        <dbReference type="Proteomes" id="UP000575985"/>
    </source>
</evidence>
<dbReference type="GO" id="GO:0004467">
    <property type="term" value="F:long-chain fatty acid-CoA ligase activity"/>
    <property type="evidence" value="ECO:0007669"/>
    <property type="project" value="UniProtKB-EC"/>
</dbReference>
<proteinExistence type="inferred from homology"/>
<evidence type="ECO:0000256" key="6">
    <source>
        <dbReference type="ARBA" id="ARBA00032875"/>
    </source>
</evidence>
<evidence type="ECO:0000256" key="5">
    <source>
        <dbReference type="ARBA" id="ARBA00024484"/>
    </source>
</evidence>
<dbReference type="AlphaFoldDB" id="A0A853BJ62"/>
<gene>
    <name evidence="8" type="ORF">HNR12_000914</name>
</gene>
<dbReference type="InterPro" id="IPR045851">
    <property type="entry name" value="AMP-bd_C_sf"/>
</dbReference>
<dbReference type="GO" id="GO:0016020">
    <property type="term" value="C:membrane"/>
    <property type="evidence" value="ECO:0007669"/>
    <property type="project" value="TreeGrafter"/>
</dbReference>
<dbReference type="InterPro" id="IPR042099">
    <property type="entry name" value="ANL_N_sf"/>
</dbReference>
<reference evidence="8 9" key="1">
    <citation type="submission" date="2020-07" db="EMBL/GenBank/DDBJ databases">
        <title>Sequencing the genomes of 1000 actinobacteria strains.</title>
        <authorList>
            <person name="Klenk H.-P."/>
        </authorList>
    </citation>
    <scope>NUCLEOTIDE SEQUENCE [LARGE SCALE GENOMIC DNA]</scope>
    <source>
        <strain evidence="8 9">DSM 45927</strain>
    </source>
</reference>
<dbReference type="InterPro" id="IPR020845">
    <property type="entry name" value="AMP-binding_CS"/>
</dbReference>
<keyword evidence="4" id="KW-0443">Lipid metabolism</keyword>
<comment type="similarity">
    <text evidence="1">Belongs to the ATP-dependent AMP-binding enzyme family.</text>
</comment>
<evidence type="ECO:0000256" key="3">
    <source>
        <dbReference type="ARBA" id="ARBA00022832"/>
    </source>
</evidence>
<keyword evidence="9" id="KW-1185">Reference proteome</keyword>
<dbReference type="Gene3D" id="3.30.300.30">
    <property type="match status" value="1"/>
</dbReference>
<dbReference type="Pfam" id="PF23562">
    <property type="entry name" value="AMP-binding_C_3"/>
    <property type="match status" value="1"/>
</dbReference>
<dbReference type="Proteomes" id="UP000575985">
    <property type="component" value="Unassembled WGS sequence"/>
</dbReference>